<dbReference type="Proteomes" id="UP000008044">
    <property type="component" value="Chromosome"/>
</dbReference>
<dbReference type="eggNOG" id="COG0741">
    <property type="taxonomic scope" value="Bacteria"/>
</dbReference>
<dbReference type="Pfam" id="PF01464">
    <property type="entry name" value="SLT"/>
    <property type="match status" value="1"/>
</dbReference>
<dbReference type="CDD" id="cd13400">
    <property type="entry name" value="LT_IagB-like"/>
    <property type="match status" value="1"/>
</dbReference>
<accession>A0A0H3I8Q9</accession>
<evidence type="ECO:0000313" key="3">
    <source>
        <dbReference type="EMBL" id="AFI91602.1"/>
    </source>
</evidence>
<dbReference type="InterPro" id="IPR023346">
    <property type="entry name" value="Lysozyme-like_dom_sf"/>
</dbReference>
<keyword evidence="1" id="KW-0732">Signal</keyword>
<dbReference type="SUPFAM" id="SSF53955">
    <property type="entry name" value="Lysozyme-like"/>
    <property type="match status" value="1"/>
</dbReference>
<feature type="signal peptide" evidence="1">
    <location>
        <begin position="1"/>
        <end position="22"/>
    </location>
</feature>
<evidence type="ECO:0000259" key="2">
    <source>
        <dbReference type="Pfam" id="PF01464"/>
    </source>
</evidence>
<name>A0A0H3I8Q9_PECPM</name>
<gene>
    <name evidence="3" type="ordered locus">W5S_3532</name>
</gene>
<dbReference type="STRING" id="1905730.W5S_3532"/>
<organism evidence="3 4">
    <name type="scientific">Pectobacterium parmentieri</name>
    <dbReference type="NCBI Taxonomy" id="1905730"/>
    <lineage>
        <taxon>Bacteria</taxon>
        <taxon>Pseudomonadati</taxon>
        <taxon>Pseudomonadota</taxon>
        <taxon>Gammaproteobacteria</taxon>
        <taxon>Enterobacterales</taxon>
        <taxon>Pectobacteriaceae</taxon>
        <taxon>Pectobacterium</taxon>
    </lineage>
</organism>
<dbReference type="Gene3D" id="1.10.530.10">
    <property type="match status" value="1"/>
</dbReference>
<reference evidence="3 4" key="1">
    <citation type="journal article" date="2012" name="J. Bacteriol.">
        <title>Genome sequence of Pectobacterium sp. strain SCC3193.</title>
        <authorList>
            <person name="Koskinen J.P."/>
            <person name="Laine P."/>
            <person name="Niemi O."/>
            <person name="Nykyri J."/>
            <person name="Harjunpaa H."/>
            <person name="Auvinen P."/>
            <person name="Paulin L."/>
            <person name="Pirhonen M."/>
            <person name="Palva T."/>
            <person name="Holm L."/>
        </authorList>
    </citation>
    <scope>NUCLEOTIDE SEQUENCE [LARGE SCALE GENOMIC DNA]</scope>
    <source>
        <strain evidence="3 4">SCC3193</strain>
    </source>
</reference>
<sequence length="172" mass="19160">MANMLLLITAILLACFPGNSVAQGKSPVKYTVQPWLACINAASVKYFIDSLLIEAVMEQESGFNPHAVNRSNSDGSADYGLMMVNSGNIPKLIREGIISTAQDLLDKPCLNIQIGTRLLASHFQVCGVSWNCLGSYNAGFGDKRHRLRENYADIIWKRYERLLRERRGIVLK</sequence>
<dbReference type="KEGG" id="pec:W5S_3532"/>
<evidence type="ECO:0000313" key="4">
    <source>
        <dbReference type="Proteomes" id="UP000008044"/>
    </source>
</evidence>
<feature type="chain" id="PRO_5002612015" evidence="1">
    <location>
        <begin position="23"/>
        <end position="172"/>
    </location>
</feature>
<evidence type="ECO:0000256" key="1">
    <source>
        <dbReference type="SAM" id="SignalP"/>
    </source>
</evidence>
<dbReference type="InterPro" id="IPR008258">
    <property type="entry name" value="Transglycosylase_SLT_dom_1"/>
</dbReference>
<protein>
    <submittedName>
        <fullName evidence="3">Lytic transglycosylase PilT</fullName>
    </submittedName>
</protein>
<dbReference type="AlphaFoldDB" id="A0A0H3I8Q9"/>
<dbReference type="HOGENOM" id="CLU_094905_1_2_6"/>
<dbReference type="EMBL" id="CP003415">
    <property type="protein sequence ID" value="AFI91602.1"/>
    <property type="molecule type" value="Genomic_DNA"/>
</dbReference>
<proteinExistence type="predicted"/>
<feature type="domain" description="Transglycosylase SLT" evidence="2">
    <location>
        <begin position="38"/>
        <end position="157"/>
    </location>
</feature>
<dbReference type="RefSeq" id="WP_014701073.1">
    <property type="nucleotide sequence ID" value="NC_017845.1"/>
</dbReference>
<dbReference type="PATRIC" id="fig|1166016.3.peg.3594"/>